<keyword evidence="3" id="KW-1185">Reference proteome</keyword>
<reference evidence="2 3" key="1">
    <citation type="submission" date="2014-11" db="EMBL/GenBank/DDBJ databases">
        <authorList>
            <person name="Wibberg Daniel"/>
        </authorList>
    </citation>
    <scope>NUCLEOTIDE SEQUENCE [LARGE SCALE GENOMIC DNA]</scope>
    <source>
        <strain evidence="2">Rhizoctonia solani AG1-IB 7/3/14</strain>
    </source>
</reference>
<evidence type="ECO:0000313" key="2">
    <source>
        <dbReference type="EMBL" id="CEL56371.1"/>
    </source>
</evidence>
<feature type="region of interest" description="Disordered" evidence="1">
    <location>
        <begin position="16"/>
        <end position="38"/>
    </location>
</feature>
<dbReference type="EMBL" id="LN679121">
    <property type="protein sequence ID" value="CEL56371.1"/>
    <property type="molecule type" value="Genomic_DNA"/>
</dbReference>
<accession>A0A0B7FEA3</accession>
<name>A0A0B7FEA3_THACB</name>
<gene>
    <name evidence="2" type="ORF">RSOLAG1IB_07757</name>
</gene>
<dbReference type="AlphaFoldDB" id="A0A0B7FEA3"/>
<sequence length="79" mass="9173">MINLVGQKYIREQFERNRSLPLPPSDPRSFLSQNNQANEPRVIQIAVHTVEIELPERVNSRDPELDDSNDNHLEKILPT</sequence>
<feature type="region of interest" description="Disordered" evidence="1">
    <location>
        <begin position="57"/>
        <end position="79"/>
    </location>
</feature>
<evidence type="ECO:0000313" key="3">
    <source>
        <dbReference type="Proteomes" id="UP000059188"/>
    </source>
</evidence>
<proteinExistence type="predicted"/>
<dbReference type="Proteomes" id="UP000059188">
    <property type="component" value="Unassembled WGS sequence"/>
</dbReference>
<evidence type="ECO:0000256" key="1">
    <source>
        <dbReference type="SAM" id="MobiDB-lite"/>
    </source>
</evidence>
<protein>
    <submittedName>
        <fullName evidence="2">Uncharacterized protein</fullName>
    </submittedName>
</protein>
<organism evidence="2 3">
    <name type="scientific">Thanatephorus cucumeris (strain AG1-IB / isolate 7/3/14)</name>
    <name type="common">Lettuce bottom rot fungus</name>
    <name type="synonym">Rhizoctonia solani</name>
    <dbReference type="NCBI Taxonomy" id="1108050"/>
    <lineage>
        <taxon>Eukaryota</taxon>
        <taxon>Fungi</taxon>
        <taxon>Dikarya</taxon>
        <taxon>Basidiomycota</taxon>
        <taxon>Agaricomycotina</taxon>
        <taxon>Agaricomycetes</taxon>
        <taxon>Cantharellales</taxon>
        <taxon>Ceratobasidiaceae</taxon>
        <taxon>Rhizoctonia</taxon>
        <taxon>Rhizoctonia solani AG-1</taxon>
    </lineage>
</organism>